<dbReference type="Proteomes" id="UP001234202">
    <property type="component" value="Unassembled WGS sequence"/>
</dbReference>
<name>A0ACC2XE60_9TREE</name>
<gene>
    <name evidence="1" type="ORF">QFC24_004523</name>
</gene>
<evidence type="ECO:0000313" key="1">
    <source>
        <dbReference type="EMBL" id="KAJ9121941.1"/>
    </source>
</evidence>
<proteinExistence type="predicted"/>
<dbReference type="EMBL" id="JASBWV010000016">
    <property type="protein sequence ID" value="KAJ9121941.1"/>
    <property type="molecule type" value="Genomic_DNA"/>
</dbReference>
<accession>A0ACC2XE60</accession>
<organism evidence="1 2">
    <name type="scientific">Naganishia onofrii</name>
    <dbReference type="NCBI Taxonomy" id="1851511"/>
    <lineage>
        <taxon>Eukaryota</taxon>
        <taxon>Fungi</taxon>
        <taxon>Dikarya</taxon>
        <taxon>Basidiomycota</taxon>
        <taxon>Agaricomycotina</taxon>
        <taxon>Tremellomycetes</taxon>
        <taxon>Filobasidiales</taxon>
        <taxon>Filobasidiaceae</taxon>
        <taxon>Naganishia</taxon>
    </lineage>
</organism>
<reference evidence="1" key="1">
    <citation type="submission" date="2023-04" db="EMBL/GenBank/DDBJ databases">
        <title>Draft Genome sequencing of Naganishia species isolated from polar environments using Oxford Nanopore Technology.</title>
        <authorList>
            <person name="Leo P."/>
            <person name="Venkateswaran K."/>
        </authorList>
    </citation>
    <scope>NUCLEOTIDE SEQUENCE</scope>
    <source>
        <strain evidence="1">DBVPG 5303</strain>
    </source>
</reference>
<evidence type="ECO:0000313" key="2">
    <source>
        <dbReference type="Proteomes" id="UP001234202"/>
    </source>
</evidence>
<keyword evidence="2" id="KW-1185">Reference proteome</keyword>
<comment type="caution">
    <text evidence="1">The sequence shown here is derived from an EMBL/GenBank/DDBJ whole genome shotgun (WGS) entry which is preliminary data.</text>
</comment>
<sequence length="1492" mass="158723">MAGPFSPQEQAYYNKLFDVVDKEKLGVLPGDASITFLLTSGLPQRTLGEIWALCDPNNTGYLTRDGWWKACRLIGWAQKGEPVKAELTSRAGAFPRFDGQDPHPSATAPVSSMTPQLTGTGSAPAHPPLTPADRTQFTRLFVSSNPVNGLLPATQAQTIFIKSGLPTETLAQIWNLADTQQRGSLDLPDFILAMYFIQHTMAGAFKSLPPVLPAGLYEQASGGRPKPPPLPTSPIARQMTGNMSSTGSPTPSMITRQMTGSGAPIQPQRTGQGYSVPPAVPSRQFSGSSYMPSQPAQQAWDIKSEEKQAADSFFDGLDTTKRGFIEGDVAVPFMIQSGLPEGVLAQIWDLADIRKEGKLNKDEFAVALYLINKKLGGIEVPTTLPNSLIPPSLRGGVEQQQQPSQTQRDLFDLFADSPPAATGPTQQTQNQTNNYFTPPLSATPTGQGQGRPQRAHLPGGTESFGPTFGGDLMGDDETPSPAVPQPQTKAPPARSLSAIQPQITGPKAPERDYSADIGNAKNSLDSTTRGVEGLQREKVELEQKESASATQLKEIELRLSSVRAQHDNETRIVEDLKRRTNEQAENLKKLRADLITGESELSALRAEKDETEQALLRDKEEVRNMGKRMKEVQEETEKLKALLEKMKKEARQQRGMVAIAKKQVQTVEGTRDAVQREMDGVAAGKGIEEPTEHLPQISNLSRGAASPEPTGIMSPGNVTTAASIPLPATPQRVLSPVATGNASRSNNPFDRLGFGGASTSKPPTATTGSNQAFFNAFAPQSEAQTSSEQGSREMPSSALEGQPKEDDSHLSILQKAAMGVGAVATAATAGVLAVGEVAGSAISDAGAAVRSSVEHVTGPTSENSAEPSAADTMHEIAENVKEEPISPETHQEAIVDSNTPPHQDNDASPSNKNDNAGNLVAESPAAHQEEDPFGMSSSVERSNSDRTPTAELSSAQAGPGSDDPFGMPPTAATGGYVEAKNAETPVKSGDKFESNFSEGFNDDFGKEAGITGDNAAQITSPTADMHLAPASEPRGEFDSAFADVEKPARAIPPQLRGLMSPGMGERTASTRAEAPSSSAGTPFSEYAPSTPRSIDTESPVPVNVPALAPMPPSTDDQDDDDDDRFRNVTGTSSAARSVDPESSEDEIDEPEDLDRTRSPFSGVQHRPHSDSEPEADALTPAQQRENPISNLANLGLGAPLDNTHTQSSIPTEQFTQARDVPGVPVTMAEKRRDPPPPPAAKTPLGTQSSNPFATFASDSPAPAIPSVPTGAFTPATEQRQETSASSFDDDFDFENLPSAQVSHEQATAPAHTQRSTTDFDDEFDDFGNDFEEIPPVSHQQQPIQSTVHNASGAPQLPGFDNNFGLEQAPAFVQAQPSSGISRQQLPPSNTTDSGFGFDDDFGSAAFTPVPQVQTQQNRTAYAPPPGPPPAQSQSGQTGRPDLPARQSVSKAQQDDLDDVKKLCNMGFDRNLVVEALEANGYDFSKTLNVLLT</sequence>
<protein>
    <submittedName>
        <fullName evidence="1">Uncharacterized protein</fullName>
    </submittedName>
</protein>